<dbReference type="AlphaFoldDB" id="A0A4Y7SZ12"/>
<dbReference type="OrthoDB" id="10488907at2759"/>
<proteinExistence type="predicted"/>
<comment type="caution">
    <text evidence="1">The sequence shown here is derived from an EMBL/GenBank/DDBJ whole genome shotgun (WGS) entry which is preliminary data.</text>
</comment>
<accession>A0A4Y7SZ12</accession>
<keyword evidence="2" id="KW-1185">Reference proteome</keyword>
<name>A0A4Y7SZ12_COPMI</name>
<protein>
    <submittedName>
        <fullName evidence="1">Uncharacterized protein</fullName>
    </submittedName>
</protein>
<dbReference type="EMBL" id="QPFP01000043">
    <property type="protein sequence ID" value="TEB27090.1"/>
    <property type="molecule type" value="Genomic_DNA"/>
</dbReference>
<reference evidence="1 2" key="1">
    <citation type="journal article" date="2019" name="Nat. Ecol. Evol.">
        <title>Megaphylogeny resolves global patterns of mushroom evolution.</title>
        <authorList>
            <person name="Varga T."/>
            <person name="Krizsan K."/>
            <person name="Foldi C."/>
            <person name="Dima B."/>
            <person name="Sanchez-Garcia M."/>
            <person name="Sanchez-Ramirez S."/>
            <person name="Szollosi G.J."/>
            <person name="Szarkandi J.G."/>
            <person name="Papp V."/>
            <person name="Albert L."/>
            <person name="Andreopoulos W."/>
            <person name="Angelini C."/>
            <person name="Antonin V."/>
            <person name="Barry K.W."/>
            <person name="Bougher N.L."/>
            <person name="Buchanan P."/>
            <person name="Buyck B."/>
            <person name="Bense V."/>
            <person name="Catcheside P."/>
            <person name="Chovatia M."/>
            <person name="Cooper J."/>
            <person name="Damon W."/>
            <person name="Desjardin D."/>
            <person name="Finy P."/>
            <person name="Geml J."/>
            <person name="Haridas S."/>
            <person name="Hughes K."/>
            <person name="Justo A."/>
            <person name="Karasinski D."/>
            <person name="Kautmanova I."/>
            <person name="Kiss B."/>
            <person name="Kocsube S."/>
            <person name="Kotiranta H."/>
            <person name="LaButti K.M."/>
            <person name="Lechner B.E."/>
            <person name="Liimatainen K."/>
            <person name="Lipzen A."/>
            <person name="Lukacs Z."/>
            <person name="Mihaltcheva S."/>
            <person name="Morgado L.N."/>
            <person name="Niskanen T."/>
            <person name="Noordeloos M.E."/>
            <person name="Ohm R.A."/>
            <person name="Ortiz-Santana B."/>
            <person name="Ovrebo C."/>
            <person name="Racz N."/>
            <person name="Riley R."/>
            <person name="Savchenko A."/>
            <person name="Shiryaev A."/>
            <person name="Soop K."/>
            <person name="Spirin V."/>
            <person name="Szebenyi C."/>
            <person name="Tomsovsky M."/>
            <person name="Tulloss R.E."/>
            <person name="Uehling J."/>
            <person name="Grigoriev I.V."/>
            <person name="Vagvolgyi C."/>
            <person name="Papp T."/>
            <person name="Martin F.M."/>
            <person name="Miettinen O."/>
            <person name="Hibbett D.S."/>
            <person name="Nagy L.G."/>
        </authorList>
    </citation>
    <scope>NUCLEOTIDE SEQUENCE [LARGE SCALE GENOMIC DNA]</scope>
    <source>
        <strain evidence="1 2">FP101781</strain>
    </source>
</reference>
<organism evidence="1 2">
    <name type="scientific">Coprinellus micaceus</name>
    <name type="common">Glistening ink-cap mushroom</name>
    <name type="synonym">Coprinus micaceus</name>
    <dbReference type="NCBI Taxonomy" id="71717"/>
    <lineage>
        <taxon>Eukaryota</taxon>
        <taxon>Fungi</taxon>
        <taxon>Dikarya</taxon>
        <taxon>Basidiomycota</taxon>
        <taxon>Agaricomycotina</taxon>
        <taxon>Agaricomycetes</taxon>
        <taxon>Agaricomycetidae</taxon>
        <taxon>Agaricales</taxon>
        <taxon>Agaricineae</taxon>
        <taxon>Psathyrellaceae</taxon>
        <taxon>Coprinellus</taxon>
    </lineage>
</organism>
<gene>
    <name evidence="1" type="ORF">FA13DRAFT_1736887</name>
</gene>
<evidence type="ECO:0000313" key="1">
    <source>
        <dbReference type="EMBL" id="TEB27090.1"/>
    </source>
</evidence>
<evidence type="ECO:0000313" key="2">
    <source>
        <dbReference type="Proteomes" id="UP000298030"/>
    </source>
</evidence>
<dbReference type="Proteomes" id="UP000298030">
    <property type="component" value="Unassembled WGS sequence"/>
</dbReference>
<sequence>MSQRGQSLPTLEHASTVLNNAVQAIGGPHAQWTCAEEPESGYDQVNRRNVSYSRWKVIIITGAHQRTLSNEAHLDRAIGQRMACTSALYELDRQYPEMKFAEKLGLNSTARG</sequence>